<dbReference type="Gene3D" id="3.40.50.300">
    <property type="entry name" value="P-loop containing nucleotide triphosphate hydrolases"/>
    <property type="match status" value="1"/>
</dbReference>
<keyword evidence="1" id="KW-0677">Repeat</keyword>
<dbReference type="InterPro" id="IPR036770">
    <property type="entry name" value="Ankyrin_rpt-contain_sf"/>
</dbReference>
<keyword evidence="2" id="KW-0040">ANK repeat</keyword>
<feature type="repeat" description="ANK" evidence="2">
    <location>
        <begin position="978"/>
        <end position="1010"/>
    </location>
</feature>
<sequence>MTDSSKLSTYKMYTIGWIAALDKELTAALAMLDETHEQPDDFEQNDKDSNTYSWGRNGEHNIVIASLGGGSYGKVSAATTATCMATSFPHLRFGLLVGIGAGIPRLEQDIDIRLGDVVVSVPTGEHPGVVQYDLGKKRDNGRLERVGALNRPPEILLSGINKLRGHQRVKGSKLPQILNEAVRLHPMLGKPKGKDPPFIYQGSQHDRLFESTSMHVETGHGELQSHSLQPNGISRNLPQLMYYGLRVTLVWLWTLVYFLLTVRKPLDPDVNIIHQETTVTGSCLNCDPKKEISRESRQTIDPEIHYGNIASGDLVVKGGLARDLITQSLGKSFLCFEMEAAGLMNNFPCLVIRGICDYADSHKNDRWQNYAALAAAAYAKELLGAIDAKKVERADKMEMIMAEVSDTKQAVQSMNDERLLEKMYTWLSAPDPSYDRWTTDSASSLWIYGGPGCGKTILSSVIISDLKAFEDDTQHLLFFFFSFIDSKKQSLDGVVRSLTSQLSRKSKSARAYLTSTFNSEYEKGSEQPRTAQLCEIFECMLQRSNNIWVVLDALDECQLGSSFKNEGLLSWLQSLLTPRHDNLRTLVTSRREHNIQMVLDGCIPEQLCLQGDLVAGDIQAFINETITNWDGLSVWQEHKWVQEEIRYYLTNNSDGMFRWVSCQLDALAPLQGCRDHEALLATLESLPKSLDGTYARMLAQIPEALRAKANRILQFLLYSETPLYLEEIVEIAIFSPKSENSRRRFNDLVKPEKDTISLYCPNLVRCVVVRTDEISRASREALQLAHCSVRDFLLSDRLERSTSSIFQPQFASGSMAVTCLSYLLDIEHDQPLEKILSSYPLATYAACFWTQYTQQADTSMVFEYLQEFIRCKRCYKTYCQILDVEWTKMPTRARWLNEFYRSRLGGKGSFLPHPMLDHLAMRGLKCAVEKILNEDADAIDADGAYFGNALREAAWAGRKEVIHLLLGAGANPNGQRGEDESPLQAAAKFNHQEIMQILLNAGANLNAEGDYYGSALQAAASFGHEEAVRLLLSTGANPNSKAGWRGSPLKAAVYSGKSEIVHMLLDGGADPHFCGGDDSGNALYTAAYRGNPEIMQILLDAGADPHAFGGDLGNCLSAAIAGNHKVAVEFMLNLKANINGHRVFYTAATHADVDIIELLLREGATVDEETLWAAFEKGRKAEVIENLLENITPTVSVESFIRRALPRACWRDGLDLVQVLLNAGASTDMSMAACVTALYSAAIKGLESMFELFLDKAYMARPQDYIADSSIHDKPLAGCTNVTHLMSMKEADANKLLRKALTCSLSPISRDAAMLLFETCEAYHKAYQRRLGLNKLLQKEISEVRKGSEVEIKLLLDQGADPNVTASGYPSLCYLIKAIKFEEEETCKKVFELLLDHGADPTRCCGQGGALDVALRERRWELVGMLRDRGVEKTQIYRFMEAKVDRELRRLQEERVQD</sequence>
<dbReference type="Proteomes" id="UP000613401">
    <property type="component" value="Unassembled WGS sequence"/>
</dbReference>
<feature type="domain" description="NACHT" evidence="3">
    <location>
        <begin position="443"/>
        <end position="590"/>
    </location>
</feature>
<dbReference type="SUPFAM" id="SSF53167">
    <property type="entry name" value="Purine and uridine phosphorylases"/>
    <property type="match status" value="1"/>
</dbReference>
<keyword evidence="5" id="KW-1185">Reference proteome</keyword>
<dbReference type="Pfam" id="PF24883">
    <property type="entry name" value="NPHP3_N"/>
    <property type="match status" value="1"/>
</dbReference>
<dbReference type="InterPro" id="IPR027417">
    <property type="entry name" value="P-loop_NTPase"/>
</dbReference>
<dbReference type="PANTHER" id="PTHR46082">
    <property type="entry name" value="ATP/GTP-BINDING PROTEIN-RELATED"/>
    <property type="match status" value="1"/>
</dbReference>
<feature type="repeat" description="ANK" evidence="2">
    <location>
        <begin position="1011"/>
        <end position="1043"/>
    </location>
</feature>
<evidence type="ECO:0000259" key="3">
    <source>
        <dbReference type="PROSITE" id="PS50837"/>
    </source>
</evidence>
<evidence type="ECO:0000256" key="2">
    <source>
        <dbReference type="PROSITE-ProRule" id="PRU00023"/>
    </source>
</evidence>
<reference evidence="4" key="2">
    <citation type="submission" date="2020-03" db="EMBL/GenBank/DDBJ databases">
        <authorList>
            <person name="Fu F.-F."/>
            <person name="Chen J."/>
        </authorList>
    </citation>
    <scope>NUCLEOTIDE SEQUENCE</scope>
    <source>
        <strain evidence="4">Lc1</strain>
    </source>
</reference>
<gene>
    <name evidence="4" type="ORF">GCG54_00012343</name>
</gene>
<accession>A0A8H4FH68</accession>
<dbReference type="GO" id="GO:0003824">
    <property type="term" value="F:catalytic activity"/>
    <property type="evidence" value="ECO:0007669"/>
    <property type="project" value="InterPro"/>
</dbReference>
<dbReference type="InterPro" id="IPR007111">
    <property type="entry name" value="NACHT_NTPase"/>
</dbReference>
<dbReference type="GeneID" id="69019463"/>
<dbReference type="InterPro" id="IPR053137">
    <property type="entry name" value="NLR-like"/>
</dbReference>
<dbReference type="InterPro" id="IPR035994">
    <property type="entry name" value="Nucleoside_phosphorylase_sf"/>
</dbReference>
<feature type="repeat" description="ANK" evidence="2">
    <location>
        <begin position="1078"/>
        <end position="1110"/>
    </location>
</feature>
<dbReference type="EMBL" id="WVTB01000065">
    <property type="protein sequence ID" value="KAF3802097.1"/>
    <property type="molecule type" value="Genomic_DNA"/>
</dbReference>
<organism evidence="4 5">
    <name type="scientific">Colletotrichum gloeosporioides</name>
    <name type="common">Anthracnose fungus</name>
    <name type="synonym">Glomerella cingulata</name>
    <dbReference type="NCBI Taxonomy" id="474922"/>
    <lineage>
        <taxon>Eukaryota</taxon>
        <taxon>Fungi</taxon>
        <taxon>Dikarya</taxon>
        <taxon>Ascomycota</taxon>
        <taxon>Pezizomycotina</taxon>
        <taxon>Sordariomycetes</taxon>
        <taxon>Hypocreomycetidae</taxon>
        <taxon>Glomerellales</taxon>
        <taxon>Glomerellaceae</taxon>
        <taxon>Colletotrichum</taxon>
        <taxon>Colletotrichum gloeosporioides species complex</taxon>
    </lineage>
</organism>
<proteinExistence type="predicted"/>
<dbReference type="PANTHER" id="PTHR46082:SF11">
    <property type="entry name" value="AAA+ ATPASE DOMAIN-CONTAINING PROTEIN-RELATED"/>
    <property type="match status" value="1"/>
</dbReference>
<dbReference type="SUPFAM" id="SSF52540">
    <property type="entry name" value="P-loop containing nucleoside triphosphate hydrolases"/>
    <property type="match status" value="1"/>
</dbReference>
<dbReference type="RefSeq" id="XP_045261256.1">
    <property type="nucleotide sequence ID" value="XM_045412221.1"/>
</dbReference>
<dbReference type="Gene3D" id="3.40.50.1580">
    <property type="entry name" value="Nucleoside phosphorylase domain"/>
    <property type="match status" value="1"/>
</dbReference>
<dbReference type="Pfam" id="PF12796">
    <property type="entry name" value="Ank_2"/>
    <property type="match status" value="1"/>
</dbReference>
<reference evidence="4" key="1">
    <citation type="journal article" date="2020" name="Phytopathology">
        <title>Genome sequence and comparative analysis of Colletotrichum gloeosporioides isolated from Liriodendron leaves.</title>
        <authorList>
            <person name="Fu F.F."/>
            <person name="Hao Z."/>
            <person name="Wang P."/>
            <person name="Lu Y."/>
            <person name="Xue L.J."/>
            <person name="Wei G."/>
            <person name="Tian Y."/>
            <person name="Baishi H."/>
            <person name="Xu H."/>
            <person name="Shi J."/>
            <person name="Cheng T."/>
            <person name="Wang G."/>
            <person name="Yi Y."/>
            <person name="Chen J."/>
        </authorList>
    </citation>
    <scope>NUCLEOTIDE SEQUENCE</scope>
    <source>
        <strain evidence="4">Lc1</strain>
    </source>
</reference>
<evidence type="ECO:0000256" key="1">
    <source>
        <dbReference type="ARBA" id="ARBA00022737"/>
    </source>
</evidence>
<dbReference type="PROSITE" id="PS50088">
    <property type="entry name" value="ANK_REPEAT"/>
    <property type="match status" value="4"/>
</dbReference>
<comment type="caution">
    <text evidence="4">The sequence shown here is derived from an EMBL/GenBank/DDBJ whole genome shotgun (WGS) entry which is preliminary data.</text>
</comment>
<protein>
    <recommendedName>
        <fullName evidence="3">NACHT domain-containing protein</fullName>
    </recommendedName>
</protein>
<dbReference type="GO" id="GO:0009116">
    <property type="term" value="P:nucleoside metabolic process"/>
    <property type="evidence" value="ECO:0007669"/>
    <property type="project" value="InterPro"/>
</dbReference>
<dbReference type="InterPro" id="IPR056884">
    <property type="entry name" value="NPHP3-like_N"/>
</dbReference>
<dbReference type="SMART" id="SM00248">
    <property type="entry name" value="ANK"/>
    <property type="match status" value="10"/>
</dbReference>
<evidence type="ECO:0000313" key="4">
    <source>
        <dbReference type="EMBL" id="KAF3802097.1"/>
    </source>
</evidence>
<dbReference type="InterPro" id="IPR002110">
    <property type="entry name" value="Ankyrin_rpt"/>
</dbReference>
<dbReference type="PROSITE" id="PS50837">
    <property type="entry name" value="NACHT"/>
    <property type="match status" value="1"/>
</dbReference>
<dbReference type="PROSITE" id="PS50297">
    <property type="entry name" value="ANK_REP_REGION"/>
    <property type="match status" value="4"/>
</dbReference>
<dbReference type="SUPFAM" id="SSF48403">
    <property type="entry name" value="Ankyrin repeat"/>
    <property type="match status" value="2"/>
</dbReference>
<dbReference type="Gene3D" id="1.25.40.20">
    <property type="entry name" value="Ankyrin repeat-containing domain"/>
    <property type="match status" value="2"/>
</dbReference>
<dbReference type="Pfam" id="PF00023">
    <property type="entry name" value="Ank"/>
    <property type="match status" value="1"/>
</dbReference>
<evidence type="ECO:0000313" key="5">
    <source>
        <dbReference type="Proteomes" id="UP000613401"/>
    </source>
</evidence>
<name>A0A8H4FH68_COLGL</name>
<feature type="repeat" description="ANK" evidence="2">
    <location>
        <begin position="1139"/>
        <end position="1171"/>
    </location>
</feature>